<comment type="caution">
    <text evidence="1">The sequence shown here is derived from an EMBL/GenBank/DDBJ whole genome shotgun (WGS) entry which is preliminary data.</text>
</comment>
<protein>
    <submittedName>
        <fullName evidence="1">Uncharacterized protein</fullName>
    </submittedName>
</protein>
<dbReference type="OMA" id="AFINFIP"/>
<dbReference type="Proteomes" id="UP000076078">
    <property type="component" value="Unassembled WGS sequence"/>
</dbReference>
<dbReference type="EMBL" id="LODT01000051">
    <property type="protein sequence ID" value="KYQ88595.1"/>
    <property type="molecule type" value="Genomic_DNA"/>
</dbReference>
<reference evidence="1 2" key="1">
    <citation type="submission" date="2015-12" db="EMBL/GenBank/DDBJ databases">
        <title>Dictyostelia acquired genes for synthesis and detection of signals that induce cell-type specialization by lateral gene transfer from prokaryotes.</title>
        <authorList>
            <person name="Gloeckner G."/>
            <person name="Schaap P."/>
        </authorList>
    </citation>
    <scope>NUCLEOTIDE SEQUENCE [LARGE SCALE GENOMIC DNA]</scope>
    <source>
        <strain evidence="1 2">TK</strain>
    </source>
</reference>
<evidence type="ECO:0000313" key="2">
    <source>
        <dbReference type="Proteomes" id="UP000076078"/>
    </source>
</evidence>
<name>A0A151Z3S3_TIELA</name>
<dbReference type="PANTHER" id="PTHR33576">
    <property type="entry name" value="CARBOHYDRATE BINDING DOMAIN-CONTAINING PROTEIN-RELATED"/>
    <property type="match status" value="1"/>
</dbReference>
<dbReference type="InParanoid" id="A0A151Z3S3"/>
<proteinExistence type="predicted"/>
<evidence type="ECO:0000313" key="1">
    <source>
        <dbReference type="EMBL" id="KYQ88595.1"/>
    </source>
</evidence>
<dbReference type="InterPro" id="IPR021837">
    <property type="entry name" value="CfaA/B/C"/>
</dbReference>
<dbReference type="OrthoDB" id="22912at2759"/>
<sequence>MYKQSIISVIVLISIQLLSINAFINFIPYSPTDTACAGEVQGFGFGIPDGECVGNSELVDLPGSYFIQVYNDTQVLLNTYINIEFGNDCSGHPTSSHIYNVGECEYDTEGSFDETDYSYLTFNTTNPYPLIPDNSVVMEVYDHYCTELVSYYFYTNQTTIGTENTILFTYYCQPGTNLPYEYSCNDHNKCDNLNLYSDCNKAYKTWVKVYCMDSSQY</sequence>
<accession>A0A151Z3S3</accession>
<keyword evidence="2" id="KW-1185">Reference proteome</keyword>
<organism evidence="1 2">
    <name type="scientific">Tieghemostelium lacteum</name>
    <name type="common">Slime mold</name>
    <name type="synonym">Dictyostelium lacteum</name>
    <dbReference type="NCBI Taxonomy" id="361077"/>
    <lineage>
        <taxon>Eukaryota</taxon>
        <taxon>Amoebozoa</taxon>
        <taxon>Evosea</taxon>
        <taxon>Eumycetozoa</taxon>
        <taxon>Dictyostelia</taxon>
        <taxon>Dictyosteliales</taxon>
        <taxon>Raperosteliaceae</taxon>
        <taxon>Tieghemostelium</taxon>
    </lineage>
</organism>
<gene>
    <name evidence="1" type="ORF">DLAC_11334</name>
</gene>
<dbReference type="AlphaFoldDB" id="A0A151Z3S3"/>
<dbReference type="Pfam" id="PF11912">
    <property type="entry name" value="CfaA_B_C"/>
    <property type="match status" value="1"/>
</dbReference>
<dbReference type="FunCoup" id="A0A151Z3S3">
    <property type="interactions" value="170"/>
</dbReference>